<evidence type="ECO:0000313" key="2">
    <source>
        <dbReference type="Proteomes" id="UP000478183"/>
    </source>
</evidence>
<evidence type="ECO:0008006" key="3">
    <source>
        <dbReference type="Google" id="ProtNLM"/>
    </source>
</evidence>
<organism evidence="1 2">
    <name type="scientific">Paracoccus aestuariivivens</name>
    <dbReference type="NCBI Taxonomy" id="1820333"/>
    <lineage>
        <taxon>Bacteria</taxon>
        <taxon>Pseudomonadati</taxon>
        <taxon>Pseudomonadota</taxon>
        <taxon>Alphaproteobacteria</taxon>
        <taxon>Rhodobacterales</taxon>
        <taxon>Paracoccaceae</taxon>
        <taxon>Paracoccus</taxon>
    </lineage>
</organism>
<dbReference type="EMBL" id="WMIE01000017">
    <property type="protein sequence ID" value="MTH79593.1"/>
    <property type="molecule type" value="Genomic_DNA"/>
</dbReference>
<name>A0A6L6JBL6_9RHOB</name>
<dbReference type="OrthoDB" id="1440627at2"/>
<dbReference type="InterPro" id="IPR011008">
    <property type="entry name" value="Dimeric_a/b-barrel"/>
</dbReference>
<keyword evidence="2" id="KW-1185">Reference proteome</keyword>
<evidence type="ECO:0000313" key="1">
    <source>
        <dbReference type="EMBL" id="MTH79593.1"/>
    </source>
</evidence>
<dbReference type="Gene3D" id="3.30.70.100">
    <property type="match status" value="1"/>
</dbReference>
<dbReference type="InterPro" id="IPR014910">
    <property type="entry name" value="YdhR"/>
</dbReference>
<dbReference type="SUPFAM" id="SSF54909">
    <property type="entry name" value="Dimeric alpha+beta barrel"/>
    <property type="match status" value="1"/>
</dbReference>
<gene>
    <name evidence="1" type="ORF">GL286_17910</name>
</gene>
<dbReference type="Pfam" id="PF08803">
    <property type="entry name" value="ydhR"/>
    <property type="match status" value="1"/>
</dbReference>
<comment type="caution">
    <text evidence="1">The sequence shown here is derived from an EMBL/GenBank/DDBJ whole genome shotgun (WGS) entry which is preliminary data.</text>
</comment>
<dbReference type="Proteomes" id="UP000478183">
    <property type="component" value="Unassembled WGS sequence"/>
</dbReference>
<dbReference type="AlphaFoldDB" id="A0A6L6JBL6"/>
<accession>A0A6L6JBL6</accession>
<sequence>MSAADLIDPQPTPAETATPALLVVNYQLKIPSDQFRSAVNEVIPATVAADGLVWKIWGLDNSTGRGNSAYLFRDRASAEAYAEGPVIAGLRHGPAQSVEISIALIDQALSSLTNAWPALAPALASA</sequence>
<protein>
    <recommendedName>
        <fullName evidence="3">Monooxygenase</fullName>
    </recommendedName>
</protein>
<reference evidence="1 2" key="1">
    <citation type="submission" date="2019-11" db="EMBL/GenBank/DDBJ databases">
        <authorList>
            <person name="Dong K."/>
        </authorList>
    </citation>
    <scope>NUCLEOTIDE SEQUENCE [LARGE SCALE GENOMIC DNA]</scope>
    <source>
        <strain evidence="1 2">NBRC 111993</strain>
    </source>
</reference>
<proteinExistence type="predicted"/>
<dbReference type="RefSeq" id="WP_155096946.1">
    <property type="nucleotide sequence ID" value="NZ_WMIE01000017.1"/>
</dbReference>